<feature type="active site" evidence="19">
    <location>
        <position position="324"/>
    </location>
</feature>
<keyword evidence="14 21" id="KW-0464">Manganese</keyword>
<evidence type="ECO:0000256" key="16">
    <source>
        <dbReference type="ARBA" id="ARBA00047614"/>
    </source>
</evidence>
<dbReference type="HAMAP" id="MF_00047">
    <property type="entry name" value="Dala_Dala_lig"/>
    <property type="match status" value="1"/>
</dbReference>
<dbReference type="Pfam" id="PF01820">
    <property type="entry name" value="Dala_Dala_lig_N"/>
    <property type="match status" value="1"/>
</dbReference>
<dbReference type="EMBL" id="JAUSVL010000001">
    <property type="protein sequence ID" value="MDQ0288773.1"/>
    <property type="molecule type" value="Genomic_DNA"/>
</dbReference>
<dbReference type="GO" id="GO:0046872">
    <property type="term" value="F:metal ion binding"/>
    <property type="evidence" value="ECO:0007669"/>
    <property type="project" value="UniProtKB-KW"/>
</dbReference>
<keyword evidence="10 22" id="KW-0067">ATP-binding</keyword>
<keyword evidence="13 18" id="KW-0573">Peptidoglycan synthesis</keyword>
<evidence type="ECO:0000256" key="13">
    <source>
        <dbReference type="ARBA" id="ARBA00022984"/>
    </source>
</evidence>
<feature type="binding site" evidence="21">
    <location>
        <position position="300"/>
    </location>
    <ligand>
        <name>Mg(2+)</name>
        <dbReference type="ChEBI" id="CHEBI:18420"/>
        <label>1</label>
    </ligand>
</feature>
<evidence type="ECO:0000256" key="22">
    <source>
        <dbReference type="PROSITE-ProRule" id="PRU00409"/>
    </source>
</evidence>
<protein>
    <recommendedName>
        <fullName evidence="18">D-alanine--D-alanine ligase</fullName>
        <ecNumber evidence="18">6.3.2.4</ecNumber>
    </recommendedName>
    <alternativeName>
        <fullName evidence="18">D-Ala-D-Ala ligase</fullName>
    </alternativeName>
    <alternativeName>
        <fullName evidence="18">D-alanylalanine synthetase</fullName>
    </alternativeName>
</protein>
<comment type="catalytic activity">
    <reaction evidence="16 18">
        <text>2 D-alanine + ATP = D-alanyl-D-alanine + ADP + phosphate + H(+)</text>
        <dbReference type="Rhea" id="RHEA:11224"/>
        <dbReference type="ChEBI" id="CHEBI:15378"/>
        <dbReference type="ChEBI" id="CHEBI:30616"/>
        <dbReference type="ChEBI" id="CHEBI:43474"/>
        <dbReference type="ChEBI" id="CHEBI:57416"/>
        <dbReference type="ChEBI" id="CHEBI:57822"/>
        <dbReference type="ChEBI" id="CHEBI:456216"/>
        <dbReference type="EC" id="6.3.2.4"/>
    </reaction>
</comment>
<evidence type="ECO:0000256" key="5">
    <source>
        <dbReference type="ARBA" id="ARBA00010871"/>
    </source>
</evidence>
<sequence length="367" mass="39266">MSQRIVCVACGGQSTEHEVSLLSAKNVTDALPRDKYTPLITGIDKRGLWHLYPDGHFCVNADDPTKIALAPSGIPVFPVRSTDGPALQELHSGIRHPFDILFPVLHGANGEDGAMQGLCQMLSCPCVGCDVSSSAACMDKDTTKQLLAANGIGVARSVVLRNGNGSLQAEEIVATLGLPLFVKPAHTGSSVGVAKVKSIAALAAAVADAFRYDRKVIIEEYVQGREIECAVLGNAEPFCAIPGEIIPHTEFYSYEAKYLLADGASLKTPADLTPDQIAQVQTLACRAYQILGCSGMARVDFFFKPDGSWVLNELNTIPGFTKISMFPKLMQLSGFSYPSLIARLLQLSIDFHAENAMLSEAIPNLQG</sequence>
<dbReference type="PANTHER" id="PTHR23132">
    <property type="entry name" value="D-ALANINE--D-ALANINE LIGASE"/>
    <property type="match status" value="1"/>
</dbReference>
<feature type="binding site" evidence="20">
    <location>
        <begin position="189"/>
        <end position="190"/>
    </location>
    <ligand>
        <name>ATP</name>
        <dbReference type="ChEBI" id="CHEBI:30616"/>
    </ligand>
</feature>
<keyword evidence="6 18" id="KW-0963">Cytoplasm</keyword>
<feature type="binding site" evidence="21">
    <location>
        <position position="313"/>
    </location>
    <ligand>
        <name>Mg(2+)</name>
        <dbReference type="ChEBI" id="CHEBI:18420"/>
        <label>2</label>
    </ligand>
</feature>
<reference evidence="24" key="1">
    <citation type="submission" date="2023-07" db="EMBL/GenBank/DDBJ databases">
        <title>Genomic Encyclopedia of Type Strains, Phase IV (KMG-IV): sequencing the most valuable type-strain genomes for metagenomic binning, comparative biology and taxonomic classification.</title>
        <authorList>
            <person name="Goeker M."/>
        </authorList>
    </citation>
    <scope>NUCLEOTIDE SEQUENCE</scope>
    <source>
        <strain evidence="24">DSM 24202</strain>
    </source>
</reference>
<dbReference type="GO" id="GO:0005829">
    <property type="term" value="C:cytosol"/>
    <property type="evidence" value="ECO:0007669"/>
    <property type="project" value="TreeGrafter"/>
</dbReference>
<evidence type="ECO:0000256" key="19">
    <source>
        <dbReference type="PIRSR" id="PIRSR039102-1"/>
    </source>
</evidence>
<evidence type="ECO:0000313" key="25">
    <source>
        <dbReference type="Proteomes" id="UP001238163"/>
    </source>
</evidence>
<evidence type="ECO:0000256" key="12">
    <source>
        <dbReference type="ARBA" id="ARBA00022960"/>
    </source>
</evidence>
<dbReference type="InterPro" id="IPR016185">
    <property type="entry name" value="PreATP-grasp_dom_sf"/>
</dbReference>
<dbReference type="EC" id="6.3.2.4" evidence="18"/>
<accession>A0AAE3VEE2</accession>
<evidence type="ECO:0000256" key="10">
    <source>
        <dbReference type="ARBA" id="ARBA00022840"/>
    </source>
</evidence>
<evidence type="ECO:0000256" key="21">
    <source>
        <dbReference type="PIRSR" id="PIRSR039102-3"/>
    </source>
</evidence>
<comment type="cofactor">
    <cofactor evidence="1">
        <name>Mn(2+)</name>
        <dbReference type="ChEBI" id="CHEBI:29035"/>
    </cofactor>
</comment>
<comment type="pathway">
    <text evidence="17">Glycan biosynthesis.</text>
</comment>
<dbReference type="NCBIfam" id="TIGR01205">
    <property type="entry name" value="D_ala_D_alaTIGR"/>
    <property type="match status" value="1"/>
</dbReference>
<dbReference type="Pfam" id="PF07478">
    <property type="entry name" value="Dala_Dala_lig_C"/>
    <property type="match status" value="1"/>
</dbReference>
<dbReference type="Gene3D" id="3.30.470.20">
    <property type="entry name" value="ATP-grasp fold, B domain"/>
    <property type="match status" value="1"/>
</dbReference>
<dbReference type="InterPro" id="IPR011761">
    <property type="entry name" value="ATP-grasp"/>
</dbReference>
<comment type="subcellular location">
    <subcellularLocation>
        <location evidence="3 18">Cytoplasm</location>
    </subcellularLocation>
</comment>
<comment type="caution">
    <text evidence="24">The sequence shown here is derived from an EMBL/GenBank/DDBJ whole genome shotgun (WGS) entry which is preliminary data.</text>
</comment>
<feature type="binding site" evidence="20">
    <location>
        <begin position="312"/>
        <end position="313"/>
    </location>
    <ligand>
        <name>ATP</name>
        <dbReference type="ChEBI" id="CHEBI:30616"/>
    </ligand>
</feature>
<keyword evidence="15 18" id="KW-0961">Cell wall biogenesis/degradation</keyword>
<evidence type="ECO:0000256" key="2">
    <source>
        <dbReference type="ARBA" id="ARBA00003921"/>
    </source>
</evidence>
<keyword evidence="25" id="KW-1185">Reference proteome</keyword>
<dbReference type="SUPFAM" id="SSF56059">
    <property type="entry name" value="Glutathione synthetase ATP-binding domain-like"/>
    <property type="match status" value="1"/>
</dbReference>
<comment type="cofactor">
    <cofactor evidence="21">
        <name>Mg(2+)</name>
        <dbReference type="ChEBI" id="CHEBI:18420"/>
    </cofactor>
    <cofactor evidence="21">
        <name>Mn(2+)</name>
        <dbReference type="ChEBI" id="CHEBI:29035"/>
    </cofactor>
    <text evidence="21">Binds 2 magnesium or manganese ions per subunit.</text>
</comment>
<dbReference type="Gene3D" id="3.30.1490.20">
    <property type="entry name" value="ATP-grasp fold, A domain"/>
    <property type="match status" value="1"/>
</dbReference>
<evidence type="ECO:0000256" key="15">
    <source>
        <dbReference type="ARBA" id="ARBA00023316"/>
    </source>
</evidence>
<evidence type="ECO:0000256" key="9">
    <source>
        <dbReference type="ARBA" id="ARBA00022741"/>
    </source>
</evidence>
<feature type="binding site" evidence="20">
    <location>
        <begin position="219"/>
        <end position="226"/>
    </location>
    <ligand>
        <name>ATP</name>
        <dbReference type="ChEBI" id="CHEBI:30616"/>
    </ligand>
</feature>
<feature type="binding site" evidence="20">
    <location>
        <begin position="181"/>
        <end position="183"/>
    </location>
    <ligand>
        <name>ATP</name>
        <dbReference type="ChEBI" id="CHEBI:30616"/>
    </ligand>
</feature>
<dbReference type="InterPro" id="IPR000291">
    <property type="entry name" value="D-Ala_lig_Van_CS"/>
</dbReference>
<evidence type="ECO:0000256" key="20">
    <source>
        <dbReference type="PIRSR" id="PIRSR039102-2"/>
    </source>
</evidence>
<keyword evidence="9 20" id="KW-0547">Nucleotide-binding</keyword>
<evidence type="ECO:0000256" key="8">
    <source>
        <dbReference type="ARBA" id="ARBA00022723"/>
    </source>
</evidence>
<dbReference type="FunFam" id="3.30.470.20:FF:000008">
    <property type="entry name" value="D-alanine--D-alanine ligase"/>
    <property type="match status" value="1"/>
</dbReference>
<evidence type="ECO:0000256" key="4">
    <source>
        <dbReference type="ARBA" id="ARBA00004752"/>
    </source>
</evidence>
<dbReference type="GO" id="GO:0009252">
    <property type="term" value="P:peptidoglycan biosynthetic process"/>
    <property type="evidence" value="ECO:0007669"/>
    <property type="project" value="UniProtKB-UniRule"/>
</dbReference>
<evidence type="ECO:0000313" key="24">
    <source>
        <dbReference type="EMBL" id="MDQ0288773.1"/>
    </source>
</evidence>
<feature type="domain" description="ATP-grasp" evidence="23">
    <location>
        <begin position="144"/>
        <end position="346"/>
    </location>
</feature>
<dbReference type="PIRSF" id="PIRSF039102">
    <property type="entry name" value="Ddl/VanB"/>
    <property type="match status" value="1"/>
</dbReference>
<evidence type="ECO:0000256" key="11">
    <source>
        <dbReference type="ARBA" id="ARBA00022842"/>
    </source>
</evidence>
<evidence type="ECO:0000259" key="23">
    <source>
        <dbReference type="PROSITE" id="PS50975"/>
    </source>
</evidence>
<evidence type="ECO:0000256" key="1">
    <source>
        <dbReference type="ARBA" id="ARBA00001936"/>
    </source>
</evidence>
<evidence type="ECO:0000256" key="18">
    <source>
        <dbReference type="HAMAP-Rule" id="MF_00047"/>
    </source>
</evidence>
<dbReference type="GO" id="GO:0071555">
    <property type="term" value="P:cell wall organization"/>
    <property type="evidence" value="ECO:0007669"/>
    <property type="project" value="UniProtKB-KW"/>
</dbReference>
<name>A0AAE3VEE2_9BACT</name>
<dbReference type="InterPro" id="IPR013815">
    <property type="entry name" value="ATP_grasp_subdomain_1"/>
</dbReference>
<dbReference type="GO" id="GO:0005524">
    <property type="term" value="F:ATP binding"/>
    <property type="evidence" value="ECO:0007669"/>
    <property type="project" value="UniProtKB-UniRule"/>
</dbReference>
<dbReference type="PROSITE" id="PS00844">
    <property type="entry name" value="DALA_DALA_LIGASE_2"/>
    <property type="match status" value="1"/>
</dbReference>
<keyword evidence="8 21" id="KW-0479">Metal-binding</keyword>
<dbReference type="InterPro" id="IPR005905">
    <property type="entry name" value="D_ala_D_ala"/>
</dbReference>
<dbReference type="InterPro" id="IPR011127">
    <property type="entry name" value="Dala_Dala_lig_N"/>
</dbReference>
<dbReference type="FunFam" id="3.30.1490.20:FF:000007">
    <property type="entry name" value="D-alanine--D-alanine ligase"/>
    <property type="match status" value="1"/>
</dbReference>
<dbReference type="InterPro" id="IPR011095">
    <property type="entry name" value="Dala_Dala_lig_C"/>
</dbReference>
<evidence type="ECO:0000256" key="14">
    <source>
        <dbReference type="ARBA" id="ARBA00023211"/>
    </source>
</evidence>
<evidence type="ECO:0000256" key="6">
    <source>
        <dbReference type="ARBA" id="ARBA00022490"/>
    </source>
</evidence>
<keyword evidence="11 21" id="KW-0460">Magnesium</keyword>
<feature type="binding site" evidence="21">
    <location>
        <position position="313"/>
    </location>
    <ligand>
        <name>Mg(2+)</name>
        <dbReference type="ChEBI" id="CHEBI:18420"/>
        <label>1</label>
    </ligand>
</feature>
<dbReference type="GO" id="GO:0008360">
    <property type="term" value="P:regulation of cell shape"/>
    <property type="evidence" value="ECO:0007669"/>
    <property type="project" value="UniProtKB-KW"/>
</dbReference>
<dbReference type="PROSITE" id="PS00843">
    <property type="entry name" value="DALA_DALA_LIGASE_1"/>
    <property type="match status" value="1"/>
</dbReference>
<dbReference type="RefSeq" id="WP_307260107.1">
    <property type="nucleotide sequence ID" value="NZ_JAUSVL010000001.1"/>
</dbReference>
<dbReference type="PANTHER" id="PTHR23132:SF25">
    <property type="entry name" value="D-ALANINE--D-ALANINE LIGASE A"/>
    <property type="match status" value="1"/>
</dbReference>
<organism evidence="24 25">
    <name type="scientific">Oligosphaera ethanolica</name>
    <dbReference type="NCBI Taxonomy" id="760260"/>
    <lineage>
        <taxon>Bacteria</taxon>
        <taxon>Pseudomonadati</taxon>
        <taxon>Lentisphaerota</taxon>
        <taxon>Oligosphaeria</taxon>
        <taxon>Oligosphaerales</taxon>
        <taxon>Oligosphaeraceae</taxon>
        <taxon>Oligosphaera</taxon>
    </lineage>
</organism>
<keyword evidence="7 18" id="KW-0436">Ligase</keyword>
<dbReference type="AlphaFoldDB" id="A0AAE3VEE2"/>
<evidence type="ECO:0000256" key="3">
    <source>
        <dbReference type="ARBA" id="ARBA00004496"/>
    </source>
</evidence>
<proteinExistence type="inferred from homology"/>
<evidence type="ECO:0000256" key="17">
    <source>
        <dbReference type="ARBA" id="ARBA00060592"/>
    </source>
</evidence>
<comment type="pathway">
    <text evidence="4 18">Cell wall biogenesis; peptidoglycan biosynthesis.</text>
</comment>
<feature type="active site" evidence="19">
    <location>
        <position position="16"/>
    </location>
</feature>
<dbReference type="SUPFAM" id="SSF52440">
    <property type="entry name" value="PreATP-grasp domain"/>
    <property type="match status" value="1"/>
</dbReference>
<dbReference type="NCBIfam" id="NF002528">
    <property type="entry name" value="PRK01966.1-4"/>
    <property type="match status" value="1"/>
</dbReference>
<dbReference type="Proteomes" id="UP001238163">
    <property type="component" value="Unassembled WGS sequence"/>
</dbReference>
<dbReference type="PROSITE" id="PS50975">
    <property type="entry name" value="ATP_GRASP"/>
    <property type="match status" value="1"/>
</dbReference>
<dbReference type="NCBIfam" id="NF002378">
    <property type="entry name" value="PRK01372.1"/>
    <property type="match status" value="1"/>
</dbReference>
<evidence type="ECO:0000256" key="7">
    <source>
        <dbReference type="ARBA" id="ARBA00022598"/>
    </source>
</evidence>
<dbReference type="GO" id="GO:0008716">
    <property type="term" value="F:D-alanine-D-alanine ligase activity"/>
    <property type="evidence" value="ECO:0007669"/>
    <property type="project" value="UniProtKB-UniRule"/>
</dbReference>
<feature type="binding site" evidence="20">
    <location>
        <position position="140"/>
    </location>
    <ligand>
        <name>ATP</name>
        <dbReference type="ChEBI" id="CHEBI:30616"/>
    </ligand>
</feature>
<comment type="similarity">
    <text evidence="5 18">Belongs to the D-alanine--D-alanine ligase family.</text>
</comment>
<keyword evidence="12 18" id="KW-0133">Cell shape</keyword>
<feature type="active site" evidence="19">
    <location>
        <position position="189"/>
    </location>
</feature>
<dbReference type="Gene3D" id="3.40.50.20">
    <property type="match status" value="1"/>
</dbReference>
<comment type="function">
    <text evidence="2 18">Cell wall formation.</text>
</comment>
<gene>
    <name evidence="18" type="primary">ddl</name>
    <name evidence="24" type="ORF">J3R75_000880</name>
</gene>
<feature type="binding site" evidence="21">
    <location>
        <position position="315"/>
    </location>
    <ligand>
        <name>Mg(2+)</name>
        <dbReference type="ChEBI" id="CHEBI:18420"/>
        <label>2</label>
    </ligand>
</feature>